<dbReference type="AlphaFoldDB" id="S9PV95"/>
<dbReference type="PIRSF" id="PIRSF004681">
    <property type="entry name" value="UCP004681"/>
    <property type="match status" value="1"/>
</dbReference>
<evidence type="ECO:0000313" key="3">
    <source>
        <dbReference type="Proteomes" id="UP000016088"/>
    </source>
</evidence>
<accession>S9PV95</accession>
<evidence type="ECO:0000313" key="2">
    <source>
        <dbReference type="EMBL" id="EPX73021.1"/>
    </source>
</evidence>
<dbReference type="PANTHER" id="PTHR30615">
    <property type="entry name" value="UNCHARACTERIZED PROTEIN YJBQ-RELATED"/>
    <property type="match status" value="1"/>
</dbReference>
<dbReference type="HOGENOM" id="CLU_096980_0_2_1"/>
<sequence>MTKMDIVQRSITLSRRTKGFYIVTSELTSKLPEIKNFSMGTLNLFIQHTSAALTINENWDSDTREDLRDIMDKVVPESHSYRHNAEGLDDMPAHAKSSLIGPSLTIPISNGQLNLGTWQDIQLAEFRRSPHSRTIVCTIQGLRS</sequence>
<evidence type="ECO:0000256" key="1">
    <source>
        <dbReference type="ARBA" id="ARBA00005534"/>
    </source>
</evidence>
<comment type="similarity">
    <text evidence="1">Belongs to the UPF0047 family.</text>
</comment>
<dbReference type="SUPFAM" id="SSF111038">
    <property type="entry name" value="YjbQ-like"/>
    <property type="match status" value="1"/>
</dbReference>
<dbReference type="eggNOG" id="KOG3267">
    <property type="taxonomic scope" value="Eukaryota"/>
</dbReference>
<organism evidence="2 3">
    <name type="scientific">Schizosaccharomyces octosporus (strain yFS286)</name>
    <name type="common">Fission yeast</name>
    <name type="synonym">Octosporomyces octosporus</name>
    <dbReference type="NCBI Taxonomy" id="483514"/>
    <lineage>
        <taxon>Eukaryota</taxon>
        <taxon>Fungi</taxon>
        <taxon>Dikarya</taxon>
        <taxon>Ascomycota</taxon>
        <taxon>Taphrinomycotina</taxon>
        <taxon>Schizosaccharomycetes</taxon>
        <taxon>Schizosaccharomycetales</taxon>
        <taxon>Schizosaccharomycetaceae</taxon>
        <taxon>Schizosaccharomyces</taxon>
    </lineage>
</organism>
<reference evidence="2 3" key="1">
    <citation type="journal article" date="2011" name="Science">
        <title>Comparative functional genomics of the fission yeasts.</title>
        <authorList>
            <person name="Rhind N."/>
            <person name="Chen Z."/>
            <person name="Yassour M."/>
            <person name="Thompson D.A."/>
            <person name="Haas B.J."/>
            <person name="Habib N."/>
            <person name="Wapinski I."/>
            <person name="Roy S."/>
            <person name="Lin M.F."/>
            <person name="Heiman D.I."/>
            <person name="Young S.K."/>
            <person name="Furuya K."/>
            <person name="Guo Y."/>
            <person name="Pidoux A."/>
            <person name="Chen H.M."/>
            <person name="Robbertse B."/>
            <person name="Goldberg J.M."/>
            <person name="Aoki K."/>
            <person name="Bayne E.H."/>
            <person name="Berlin A.M."/>
            <person name="Desjardins C.A."/>
            <person name="Dobbs E."/>
            <person name="Dukaj L."/>
            <person name="Fan L."/>
            <person name="FitzGerald M.G."/>
            <person name="French C."/>
            <person name="Gujja S."/>
            <person name="Hansen K."/>
            <person name="Keifenheim D."/>
            <person name="Levin J.Z."/>
            <person name="Mosher R.A."/>
            <person name="Mueller C.A."/>
            <person name="Pfiffner J."/>
            <person name="Priest M."/>
            <person name="Russ C."/>
            <person name="Smialowska A."/>
            <person name="Swoboda P."/>
            <person name="Sykes S.M."/>
            <person name="Vaughn M."/>
            <person name="Vengrova S."/>
            <person name="Yoder R."/>
            <person name="Zeng Q."/>
            <person name="Allshire R."/>
            <person name="Baulcombe D."/>
            <person name="Birren B.W."/>
            <person name="Brown W."/>
            <person name="Ekwall K."/>
            <person name="Kellis M."/>
            <person name="Leatherwood J."/>
            <person name="Levin H."/>
            <person name="Margalit H."/>
            <person name="Martienssen R."/>
            <person name="Nieduszynski C.A."/>
            <person name="Spatafora J.W."/>
            <person name="Friedman N."/>
            <person name="Dalgaard J.Z."/>
            <person name="Baumann P."/>
            <person name="Niki H."/>
            <person name="Regev A."/>
            <person name="Nusbaum C."/>
        </authorList>
    </citation>
    <scope>NUCLEOTIDE SEQUENCE [LARGE SCALE GENOMIC DNA]</scope>
    <source>
        <strain evidence="3">yFS286</strain>
    </source>
</reference>
<dbReference type="OMA" id="TWQGIFF"/>
<dbReference type="EMBL" id="KE503207">
    <property type="protein sequence ID" value="EPX73021.1"/>
    <property type="molecule type" value="Genomic_DNA"/>
</dbReference>
<dbReference type="Pfam" id="PF01894">
    <property type="entry name" value="YjbQ"/>
    <property type="match status" value="1"/>
</dbReference>
<keyword evidence="3" id="KW-1185">Reference proteome</keyword>
<dbReference type="Proteomes" id="UP000016088">
    <property type="component" value="Unassembled WGS sequence"/>
</dbReference>
<protein>
    <recommendedName>
        <fullName evidence="4">Secondary thiamine-phosphate synthase enzyme</fullName>
    </recommendedName>
</protein>
<proteinExistence type="inferred from homology"/>
<dbReference type="OrthoDB" id="10255963at2759"/>
<dbReference type="PANTHER" id="PTHR30615:SF8">
    <property type="entry name" value="UPF0047 PROTEIN C4A8.02C"/>
    <property type="match status" value="1"/>
</dbReference>
<gene>
    <name evidence="2" type="ORF">SOCG_00779</name>
</gene>
<dbReference type="NCBIfam" id="TIGR00149">
    <property type="entry name" value="TIGR00149_YjbQ"/>
    <property type="match status" value="1"/>
</dbReference>
<dbReference type="InterPro" id="IPR035917">
    <property type="entry name" value="YjbQ-like_sf"/>
</dbReference>
<dbReference type="RefSeq" id="XP_013018653.1">
    <property type="nucleotide sequence ID" value="XM_013163199.1"/>
</dbReference>
<name>S9PV95_SCHOY</name>
<dbReference type="Gene3D" id="2.60.120.460">
    <property type="entry name" value="YjbQ-like"/>
    <property type="match status" value="1"/>
</dbReference>
<dbReference type="InterPro" id="IPR001602">
    <property type="entry name" value="UPF0047_YjbQ-like"/>
</dbReference>
<dbReference type="VEuPathDB" id="FungiDB:SOCG_00779"/>
<dbReference type="GeneID" id="25029763"/>
<dbReference type="PROSITE" id="PS01314">
    <property type="entry name" value="UPF0047"/>
    <property type="match status" value="1"/>
</dbReference>
<evidence type="ECO:0008006" key="4">
    <source>
        <dbReference type="Google" id="ProtNLM"/>
    </source>
</evidence>